<dbReference type="GO" id="GO:0004672">
    <property type="term" value="F:protein kinase activity"/>
    <property type="evidence" value="ECO:0007669"/>
    <property type="project" value="InterPro"/>
</dbReference>
<proteinExistence type="predicted"/>
<dbReference type="SUPFAM" id="SSF56112">
    <property type="entry name" value="Protein kinase-like (PK-like)"/>
    <property type="match status" value="1"/>
</dbReference>
<dbReference type="EMBL" id="KB823454">
    <property type="protein sequence ID" value="ENY64484.1"/>
    <property type="molecule type" value="Genomic_DNA"/>
</dbReference>
<name>N9TLD0_ENTH1</name>
<sequence length="143" mass="17040">MNNAKENVKDITNNVKEIKFEPSRNINMMMTNMTFTKGIGTPVYMAPEVLNQEYYKMPSDIYSFSITMLQVITWKDPFPKSEFKFPWLIAEFITMGKRPKIIKEMEEDIKDIIENSWQQEPRERISIERIVRMLETFKNNNSN</sequence>
<dbReference type="GO" id="GO:0005524">
    <property type="term" value="F:ATP binding"/>
    <property type="evidence" value="ECO:0007669"/>
    <property type="project" value="InterPro"/>
</dbReference>
<dbReference type="Pfam" id="PF00069">
    <property type="entry name" value="Pkinase"/>
    <property type="match status" value="1"/>
</dbReference>
<accession>N9TLD0</accession>
<keyword evidence="2" id="KW-0808">Transferase</keyword>
<dbReference type="AlphaFoldDB" id="N9TLD0"/>
<dbReference type="VEuPathDB" id="AmoebaDB:EHI7A_198440"/>
<dbReference type="InterPro" id="IPR000719">
    <property type="entry name" value="Prot_kinase_dom"/>
</dbReference>
<dbReference type="PANTHER" id="PTHR45756">
    <property type="entry name" value="PALMITOYLTRANSFERASE"/>
    <property type="match status" value="1"/>
</dbReference>
<gene>
    <name evidence="2" type="ORF">EHI7A_198440</name>
</gene>
<dbReference type="Gene3D" id="1.10.510.10">
    <property type="entry name" value="Transferase(Phosphotransferase) domain 1"/>
    <property type="match status" value="1"/>
</dbReference>
<evidence type="ECO:0000259" key="1">
    <source>
        <dbReference type="PROSITE" id="PS50011"/>
    </source>
</evidence>
<keyword evidence="2" id="KW-0418">Kinase</keyword>
<feature type="domain" description="Protein kinase" evidence="1">
    <location>
        <begin position="1"/>
        <end position="137"/>
    </location>
</feature>
<dbReference type="OrthoDB" id="30536at2759"/>
<organism evidence="2 3">
    <name type="scientific">Entamoeba histolytica HM-1:IMSS-A</name>
    <dbReference type="NCBI Taxonomy" id="885318"/>
    <lineage>
        <taxon>Eukaryota</taxon>
        <taxon>Amoebozoa</taxon>
        <taxon>Evosea</taxon>
        <taxon>Archamoebae</taxon>
        <taxon>Mastigamoebida</taxon>
        <taxon>Entamoebidae</taxon>
        <taxon>Entamoeba</taxon>
    </lineage>
</organism>
<evidence type="ECO:0000313" key="2">
    <source>
        <dbReference type="EMBL" id="ENY64484.1"/>
    </source>
</evidence>
<dbReference type="InterPro" id="IPR011009">
    <property type="entry name" value="Kinase-like_dom_sf"/>
</dbReference>
<evidence type="ECO:0000313" key="3">
    <source>
        <dbReference type="Proteomes" id="UP000013105"/>
    </source>
</evidence>
<reference evidence="2 3" key="1">
    <citation type="submission" date="2013-04" db="EMBL/GenBank/DDBJ databases">
        <authorList>
            <person name="Hannick L."/>
            <person name="Zafar N."/>
            <person name="Lorenzi H."/>
            <person name="Ali I.A."/>
            <person name="Petri W.P."/>
            <person name="Caler E."/>
        </authorList>
    </citation>
    <scope>NUCLEOTIDE SEQUENCE [LARGE SCALE GENOMIC DNA]</scope>
    <source>
        <strain evidence="2 3">HM-1:IMSS-A</strain>
    </source>
</reference>
<protein>
    <submittedName>
        <fullName evidence="2">Protein kinase domain containing protein</fullName>
    </submittedName>
</protein>
<dbReference type="PANTHER" id="PTHR45756:SF1">
    <property type="entry name" value="PROTEIN KINASE DOMAIN CONTAINING PROTEIN"/>
    <property type="match status" value="1"/>
</dbReference>
<dbReference type="Proteomes" id="UP000013105">
    <property type="component" value="Unassembled WGS sequence"/>
</dbReference>
<dbReference type="PROSITE" id="PS50011">
    <property type="entry name" value="PROTEIN_KINASE_DOM"/>
    <property type="match status" value="1"/>
</dbReference>
<dbReference type="InterPro" id="IPR053215">
    <property type="entry name" value="TKL_Ser/Thr_kinase"/>
</dbReference>